<reference evidence="4 5" key="1">
    <citation type="submission" date="2020-08" db="EMBL/GenBank/DDBJ databases">
        <authorList>
            <person name="Mo P."/>
        </authorList>
    </citation>
    <scope>NUCLEOTIDE SEQUENCE [LARGE SCALE GENOMIC DNA]</scope>
    <source>
        <strain evidence="4 5">CGMCC 4.1532</strain>
    </source>
</reference>
<dbReference type="PRINTS" id="PR00080">
    <property type="entry name" value="SDRFAMILY"/>
</dbReference>
<feature type="region of interest" description="Disordered" evidence="3">
    <location>
        <begin position="1"/>
        <end position="25"/>
    </location>
</feature>
<dbReference type="PANTHER" id="PTHR43669:SF8">
    <property type="entry name" value="SHORT-CHAIN TYPE DEHYDROGENASE_REDUCTASE-RELATED"/>
    <property type="match status" value="1"/>
</dbReference>
<sequence length="289" mass="29793">MADVRAAGRDRRDQPGLAAEHPRPLRRRGPVVTGVLAGRTAAVTGGGRGIGAAIAAALAREGATVAVIDKDAEGAERTAAGLGGVAVAVAADLTDAEQAERAVQDVVDAVGAPDVFVNNAGILRAGDLTTSPVEDWDAQFAVNTRAAYLSVRAASRHMRERAAGGSIVVVTSNCADTPRMDLGAYCASKAATDMMARCLALELAGAGIRVNSLCPGSCDTELQREQWRRLGIGPERQIAGDPATFRTGIPMGRLTTPEDVADLAVVLASDATRFVTGQSWHVDGGQTLS</sequence>
<proteinExistence type="inferred from homology"/>
<evidence type="ECO:0000313" key="5">
    <source>
        <dbReference type="Proteomes" id="UP000515728"/>
    </source>
</evidence>
<dbReference type="EMBL" id="CP060131">
    <property type="protein sequence ID" value="QNG52479.1"/>
    <property type="molecule type" value="Genomic_DNA"/>
</dbReference>
<dbReference type="Pfam" id="PF13561">
    <property type="entry name" value="adh_short_C2"/>
    <property type="match status" value="1"/>
</dbReference>
<dbReference type="GO" id="GO:0047936">
    <property type="term" value="F:glucose 1-dehydrogenase [NAD(P)+] activity"/>
    <property type="evidence" value="ECO:0007669"/>
    <property type="project" value="UniProtKB-EC"/>
</dbReference>
<keyword evidence="5" id="KW-1185">Reference proteome</keyword>
<evidence type="ECO:0000256" key="3">
    <source>
        <dbReference type="SAM" id="MobiDB-lite"/>
    </source>
</evidence>
<feature type="compositionally biased region" description="Basic and acidic residues" evidence="3">
    <location>
        <begin position="1"/>
        <end position="14"/>
    </location>
</feature>
<dbReference type="EC" id="1.1.1.47" evidence="4"/>
<dbReference type="FunFam" id="3.40.50.720:FF:000084">
    <property type="entry name" value="Short-chain dehydrogenase reductase"/>
    <property type="match status" value="1"/>
</dbReference>
<protein>
    <submittedName>
        <fullName evidence="4">Glucose 1-dehydrogenase</fullName>
        <ecNumber evidence="4">1.1.1.47</ecNumber>
    </submittedName>
</protein>
<dbReference type="AlphaFoldDB" id="A0A7G7MI68"/>
<dbReference type="InterPro" id="IPR002347">
    <property type="entry name" value="SDR_fam"/>
</dbReference>
<dbReference type="Gene3D" id="3.40.50.720">
    <property type="entry name" value="NAD(P)-binding Rossmann-like Domain"/>
    <property type="match status" value="1"/>
</dbReference>
<dbReference type="NCBIfam" id="NF005559">
    <property type="entry name" value="PRK07231.1"/>
    <property type="match status" value="1"/>
</dbReference>
<evidence type="ECO:0000256" key="2">
    <source>
        <dbReference type="ARBA" id="ARBA00023002"/>
    </source>
</evidence>
<keyword evidence="2 4" id="KW-0560">Oxidoreductase</keyword>
<dbReference type="PROSITE" id="PS00061">
    <property type="entry name" value="ADH_SHORT"/>
    <property type="match status" value="1"/>
</dbReference>
<dbReference type="PRINTS" id="PR00081">
    <property type="entry name" value="GDHRDH"/>
</dbReference>
<name>A0A7G7MI68_9PSEU</name>
<dbReference type="CDD" id="cd05233">
    <property type="entry name" value="SDR_c"/>
    <property type="match status" value="1"/>
</dbReference>
<dbReference type="InterPro" id="IPR036291">
    <property type="entry name" value="NAD(P)-bd_dom_sf"/>
</dbReference>
<gene>
    <name evidence="4" type="ORF">H6H00_31475</name>
</gene>
<evidence type="ECO:0000256" key="1">
    <source>
        <dbReference type="ARBA" id="ARBA00006484"/>
    </source>
</evidence>
<evidence type="ECO:0000313" key="4">
    <source>
        <dbReference type="EMBL" id="QNG52479.1"/>
    </source>
</evidence>
<dbReference type="InterPro" id="IPR020904">
    <property type="entry name" value="Sc_DH/Rdtase_CS"/>
</dbReference>
<dbReference type="PANTHER" id="PTHR43669">
    <property type="entry name" value="5-KETO-D-GLUCONATE 5-REDUCTASE"/>
    <property type="match status" value="1"/>
</dbReference>
<dbReference type="Proteomes" id="UP000515728">
    <property type="component" value="Chromosome"/>
</dbReference>
<accession>A0A7G7MI68</accession>
<organism evidence="4 5">
    <name type="scientific">Pseudonocardia petroleophila</name>
    <dbReference type="NCBI Taxonomy" id="37331"/>
    <lineage>
        <taxon>Bacteria</taxon>
        <taxon>Bacillati</taxon>
        <taxon>Actinomycetota</taxon>
        <taxon>Actinomycetes</taxon>
        <taxon>Pseudonocardiales</taxon>
        <taxon>Pseudonocardiaceae</taxon>
        <taxon>Pseudonocardia</taxon>
    </lineage>
</organism>
<dbReference type="SUPFAM" id="SSF51735">
    <property type="entry name" value="NAD(P)-binding Rossmann-fold domains"/>
    <property type="match status" value="1"/>
</dbReference>
<comment type="similarity">
    <text evidence="1">Belongs to the short-chain dehydrogenases/reductases (SDR) family.</text>
</comment>
<dbReference type="KEGG" id="ppel:H6H00_31475"/>